<evidence type="ECO:0000259" key="6">
    <source>
        <dbReference type="PROSITE" id="PS50902"/>
    </source>
</evidence>
<dbReference type="AlphaFoldDB" id="A0A453SQG5"/>
<name>A0A453SQG5_AEGTS</name>
<dbReference type="PROSITE" id="PS50902">
    <property type="entry name" value="FLAVODOXIN_LIKE"/>
    <property type="match status" value="1"/>
</dbReference>
<dbReference type="InterPro" id="IPR029039">
    <property type="entry name" value="Flavoprotein-like_sf"/>
</dbReference>
<dbReference type="InterPro" id="IPR005025">
    <property type="entry name" value="FMN_Rdtase-like_dom"/>
</dbReference>
<dbReference type="InterPro" id="IPR010089">
    <property type="entry name" value="Flavoprotein_WrbA-like"/>
</dbReference>
<dbReference type="PANTHER" id="PTHR30546:SF40">
    <property type="entry name" value="NAD(P)H DEHYDROGENASE (QUINONE)"/>
    <property type="match status" value="1"/>
</dbReference>
<dbReference type="EC" id="1.6.5.2" evidence="3"/>
<reference evidence="8" key="1">
    <citation type="journal article" date="2014" name="Science">
        <title>Ancient hybridizations among the ancestral genomes of bread wheat.</title>
        <authorList>
            <consortium name="International Wheat Genome Sequencing Consortium,"/>
            <person name="Marcussen T."/>
            <person name="Sandve S.R."/>
            <person name="Heier L."/>
            <person name="Spannagl M."/>
            <person name="Pfeifer M."/>
            <person name="Jakobsen K.S."/>
            <person name="Wulff B.B."/>
            <person name="Steuernagel B."/>
            <person name="Mayer K.F."/>
            <person name="Olsen O.A."/>
        </authorList>
    </citation>
    <scope>NUCLEOTIDE SEQUENCE [LARGE SCALE GENOMIC DNA]</scope>
    <source>
        <strain evidence="8">cv. AL8/78</strain>
    </source>
</reference>
<evidence type="ECO:0000256" key="2">
    <source>
        <dbReference type="ARBA" id="ARBA00006961"/>
    </source>
</evidence>
<reference evidence="7" key="5">
    <citation type="journal article" date="2021" name="G3 (Bethesda)">
        <title>Aegilops tauschii genome assembly Aet v5.0 features greater sequence contiguity and improved annotation.</title>
        <authorList>
            <person name="Wang L."/>
            <person name="Zhu T."/>
            <person name="Rodriguez J.C."/>
            <person name="Deal K.R."/>
            <person name="Dubcovsky J."/>
            <person name="McGuire P.E."/>
            <person name="Lux T."/>
            <person name="Spannagl M."/>
            <person name="Mayer K.F.X."/>
            <person name="Baldrich P."/>
            <person name="Meyers B.C."/>
            <person name="Huo N."/>
            <person name="Gu Y.Q."/>
            <person name="Zhou H."/>
            <person name="Devos K.M."/>
            <person name="Bennetzen J.L."/>
            <person name="Unver T."/>
            <person name="Budak H."/>
            <person name="Gulick P.J."/>
            <person name="Galiba G."/>
            <person name="Kalapos B."/>
            <person name="Nelson D.R."/>
            <person name="Li P."/>
            <person name="You F.M."/>
            <person name="Luo M.C."/>
            <person name="Dvorak J."/>
        </authorList>
    </citation>
    <scope>NUCLEOTIDE SEQUENCE [LARGE SCALE GENOMIC DNA]</scope>
    <source>
        <strain evidence="7">cv. AL8/78</strain>
    </source>
</reference>
<dbReference type="NCBIfam" id="NF002999">
    <property type="entry name" value="PRK03767.1"/>
    <property type="match status" value="1"/>
</dbReference>
<dbReference type="SUPFAM" id="SSF52218">
    <property type="entry name" value="Flavoproteins"/>
    <property type="match status" value="1"/>
</dbReference>
<accession>A0A453SQG5</accession>
<comment type="cofactor">
    <cofactor evidence="1">
        <name>FMN</name>
        <dbReference type="ChEBI" id="CHEBI:58210"/>
    </cofactor>
</comment>
<dbReference type="Gene3D" id="3.40.50.360">
    <property type="match status" value="1"/>
</dbReference>
<dbReference type="GO" id="GO:0003955">
    <property type="term" value="F:NAD(P)H dehydrogenase (quinone) activity"/>
    <property type="evidence" value="ECO:0007669"/>
    <property type="project" value="UniProtKB-EC"/>
</dbReference>
<dbReference type="FunFam" id="3.40.50.360:FF:000001">
    <property type="entry name" value="NAD(P)H dehydrogenase (Quinone) FQR1-like"/>
    <property type="match status" value="1"/>
</dbReference>
<feature type="domain" description="Flavodoxin-like" evidence="6">
    <location>
        <begin position="42"/>
        <end position="231"/>
    </location>
</feature>
<proteinExistence type="inferred from homology"/>
<dbReference type="Pfam" id="PF03358">
    <property type="entry name" value="FMN_red"/>
    <property type="match status" value="1"/>
</dbReference>
<reference evidence="7" key="4">
    <citation type="submission" date="2019-03" db="UniProtKB">
        <authorList>
            <consortium name="EnsemblPlants"/>
        </authorList>
    </citation>
    <scope>IDENTIFICATION</scope>
</reference>
<evidence type="ECO:0000256" key="3">
    <source>
        <dbReference type="ARBA" id="ARBA00012648"/>
    </source>
</evidence>
<dbReference type="Proteomes" id="UP000015105">
    <property type="component" value="Chromosome 7D"/>
</dbReference>
<dbReference type="PANTHER" id="PTHR30546">
    <property type="entry name" value="FLAVODOXIN-RELATED PROTEIN WRBA-RELATED"/>
    <property type="match status" value="1"/>
</dbReference>
<keyword evidence="8" id="KW-1185">Reference proteome</keyword>
<evidence type="ECO:0000313" key="7">
    <source>
        <dbReference type="EnsemblPlants" id="AET7Gv21026800.2"/>
    </source>
</evidence>
<evidence type="ECO:0000256" key="1">
    <source>
        <dbReference type="ARBA" id="ARBA00001917"/>
    </source>
</evidence>
<comment type="catalytic activity">
    <reaction evidence="4">
        <text>a quinone + NADH + H(+) = a quinol + NAD(+)</text>
        <dbReference type="Rhea" id="RHEA:46160"/>
        <dbReference type="ChEBI" id="CHEBI:15378"/>
        <dbReference type="ChEBI" id="CHEBI:24646"/>
        <dbReference type="ChEBI" id="CHEBI:57540"/>
        <dbReference type="ChEBI" id="CHEBI:57945"/>
        <dbReference type="ChEBI" id="CHEBI:132124"/>
        <dbReference type="EC" id="1.6.5.2"/>
    </reaction>
</comment>
<comment type="catalytic activity">
    <reaction evidence="5">
        <text>a quinone + NADPH + H(+) = a quinol + NADP(+)</text>
        <dbReference type="Rhea" id="RHEA:46164"/>
        <dbReference type="ChEBI" id="CHEBI:15378"/>
        <dbReference type="ChEBI" id="CHEBI:24646"/>
        <dbReference type="ChEBI" id="CHEBI:57783"/>
        <dbReference type="ChEBI" id="CHEBI:58349"/>
        <dbReference type="ChEBI" id="CHEBI:132124"/>
        <dbReference type="EC" id="1.6.5.2"/>
    </reaction>
</comment>
<reference evidence="7" key="3">
    <citation type="journal article" date="2017" name="Nature">
        <title>Genome sequence of the progenitor of the wheat D genome Aegilops tauschii.</title>
        <authorList>
            <person name="Luo M.C."/>
            <person name="Gu Y.Q."/>
            <person name="Puiu D."/>
            <person name="Wang H."/>
            <person name="Twardziok S.O."/>
            <person name="Deal K.R."/>
            <person name="Huo N."/>
            <person name="Zhu T."/>
            <person name="Wang L."/>
            <person name="Wang Y."/>
            <person name="McGuire P.E."/>
            <person name="Liu S."/>
            <person name="Long H."/>
            <person name="Ramasamy R.K."/>
            <person name="Rodriguez J.C."/>
            <person name="Van S.L."/>
            <person name="Yuan L."/>
            <person name="Wang Z."/>
            <person name="Xia Z."/>
            <person name="Xiao L."/>
            <person name="Anderson O.D."/>
            <person name="Ouyang S."/>
            <person name="Liang Y."/>
            <person name="Zimin A.V."/>
            <person name="Pertea G."/>
            <person name="Qi P."/>
            <person name="Bennetzen J.L."/>
            <person name="Dai X."/>
            <person name="Dawson M.W."/>
            <person name="Muller H.G."/>
            <person name="Kugler K."/>
            <person name="Rivarola-Duarte L."/>
            <person name="Spannagl M."/>
            <person name="Mayer K.F.X."/>
            <person name="Lu F.H."/>
            <person name="Bevan M.W."/>
            <person name="Leroy P."/>
            <person name="Li P."/>
            <person name="You F.M."/>
            <person name="Sun Q."/>
            <person name="Liu Z."/>
            <person name="Lyons E."/>
            <person name="Wicker T."/>
            <person name="Salzberg S.L."/>
            <person name="Devos K.M."/>
            <person name="Dvorak J."/>
        </authorList>
    </citation>
    <scope>NUCLEOTIDE SEQUENCE [LARGE SCALE GENOMIC DNA]</scope>
    <source>
        <strain evidence="7">cv. AL8/78</strain>
    </source>
</reference>
<comment type="similarity">
    <text evidence="2">Belongs to the WrbA family.</text>
</comment>
<reference evidence="8" key="2">
    <citation type="journal article" date="2017" name="Nat. Plants">
        <title>The Aegilops tauschii genome reveals multiple impacts of transposons.</title>
        <authorList>
            <person name="Zhao G."/>
            <person name="Zou C."/>
            <person name="Li K."/>
            <person name="Wang K."/>
            <person name="Li T."/>
            <person name="Gao L."/>
            <person name="Zhang X."/>
            <person name="Wang H."/>
            <person name="Yang Z."/>
            <person name="Liu X."/>
            <person name="Jiang W."/>
            <person name="Mao L."/>
            <person name="Kong X."/>
            <person name="Jiao Y."/>
            <person name="Jia J."/>
        </authorList>
    </citation>
    <scope>NUCLEOTIDE SEQUENCE [LARGE SCALE GENOMIC DNA]</scope>
    <source>
        <strain evidence="8">cv. AL8/78</strain>
    </source>
</reference>
<dbReference type="InterPro" id="IPR008254">
    <property type="entry name" value="Flavodoxin/NO_synth"/>
</dbReference>
<protein>
    <recommendedName>
        <fullName evidence="3">NAD(P)H dehydrogenase (quinone)</fullName>
        <ecNumber evidence="3">1.6.5.2</ecNumber>
    </recommendedName>
</protein>
<dbReference type="NCBIfam" id="TIGR01755">
    <property type="entry name" value="flav_wrbA"/>
    <property type="match status" value="1"/>
</dbReference>
<dbReference type="STRING" id="200361.A0A453SQG5"/>
<evidence type="ECO:0000256" key="4">
    <source>
        <dbReference type="ARBA" id="ARBA00047678"/>
    </source>
</evidence>
<sequence>ARAAASLLRRASLPPARAAPASGHYTPTSRCFGERPLSTRLALLRYYSTWGHVATLAEEIKKGADSVPGVEVTIWRVPETLPEGVLAKMHAAPGRQDHPVITAGQLAEADGVLFGTPTRFGMMAAQMKAFFDSTGGLWKEQSLAGKPAGVFFATATQGGGQESTALTAVTQLAHHGMLFVPVGGTHGAGMLIMDEVKGGSAYGAGTFAGADGSRVPTGAELALAEHQGRYFAGIAKKLKSV</sequence>
<dbReference type="Gramene" id="AET7Gv21026800.2">
    <property type="protein sequence ID" value="AET7Gv21026800.2"/>
    <property type="gene ID" value="AET7Gv21026800"/>
</dbReference>
<dbReference type="GO" id="GO:0010181">
    <property type="term" value="F:FMN binding"/>
    <property type="evidence" value="ECO:0007669"/>
    <property type="project" value="InterPro"/>
</dbReference>
<evidence type="ECO:0000313" key="8">
    <source>
        <dbReference type="Proteomes" id="UP000015105"/>
    </source>
</evidence>
<dbReference type="GO" id="GO:0016020">
    <property type="term" value="C:membrane"/>
    <property type="evidence" value="ECO:0007669"/>
    <property type="project" value="TreeGrafter"/>
</dbReference>
<organism evidence="7 8">
    <name type="scientific">Aegilops tauschii subsp. strangulata</name>
    <name type="common">Goatgrass</name>
    <dbReference type="NCBI Taxonomy" id="200361"/>
    <lineage>
        <taxon>Eukaryota</taxon>
        <taxon>Viridiplantae</taxon>
        <taxon>Streptophyta</taxon>
        <taxon>Embryophyta</taxon>
        <taxon>Tracheophyta</taxon>
        <taxon>Spermatophyta</taxon>
        <taxon>Magnoliopsida</taxon>
        <taxon>Liliopsida</taxon>
        <taxon>Poales</taxon>
        <taxon>Poaceae</taxon>
        <taxon>BOP clade</taxon>
        <taxon>Pooideae</taxon>
        <taxon>Triticodae</taxon>
        <taxon>Triticeae</taxon>
        <taxon>Triticinae</taxon>
        <taxon>Aegilops</taxon>
    </lineage>
</organism>
<dbReference type="EnsemblPlants" id="AET7Gv21026800.2">
    <property type="protein sequence ID" value="AET7Gv21026800.2"/>
    <property type="gene ID" value="AET7Gv21026800"/>
</dbReference>
<evidence type="ECO:0000256" key="5">
    <source>
        <dbReference type="ARBA" id="ARBA00048983"/>
    </source>
</evidence>